<dbReference type="InterPro" id="IPR016024">
    <property type="entry name" value="ARM-type_fold"/>
</dbReference>
<dbReference type="PROSITE" id="PS50190">
    <property type="entry name" value="SEC7"/>
    <property type="match status" value="1"/>
</dbReference>
<evidence type="ECO:0000256" key="6">
    <source>
        <dbReference type="ARBA" id="ARBA00023136"/>
    </source>
</evidence>
<keyword evidence="3" id="KW-0813">Transport</keyword>
<dbReference type="Pfam" id="PF16213">
    <property type="entry name" value="DCB"/>
    <property type="match status" value="1"/>
</dbReference>
<evidence type="ECO:0000256" key="2">
    <source>
        <dbReference type="ARBA" id="ARBA00004496"/>
    </source>
</evidence>
<feature type="domain" description="SEC7" evidence="8">
    <location>
        <begin position="777"/>
        <end position="965"/>
    </location>
</feature>
<dbReference type="InterPro" id="IPR023394">
    <property type="entry name" value="Sec7_C_sf"/>
</dbReference>
<keyword evidence="6" id="KW-0472">Membrane</keyword>
<gene>
    <name evidence="9" type="ORF">BASA50_003421</name>
</gene>
<feature type="region of interest" description="Disordered" evidence="7">
    <location>
        <begin position="1936"/>
        <end position="1971"/>
    </location>
</feature>
<dbReference type="InterPro" id="IPR035999">
    <property type="entry name" value="Sec7_dom_sf"/>
</dbReference>
<comment type="caution">
    <text evidence="9">The sequence shown here is derived from an EMBL/GenBank/DDBJ whole genome shotgun (WGS) entry which is preliminary data.</text>
</comment>
<feature type="compositionally biased region" description="Polar residues" evidence="7">
    <location>
        <begin position="175"/>
        <end position="184"/>
    </location>
</feature>
<evidence type="ECO:0000259" key="8">
    <source>
        <dbReference type="PROSITE" id="PS50190"/>
    </source>
</evidence>
<sequence length="2010" mass="223975">MSLDASSSSISATVATDLSGPAAAIAATTAPAAPADPIEHTLNNNGSNITGNSQSIAASQPYAVVVRASMTDLIACTVKGSSSNSVKRAELKDACKKVLESLHLQDLSQTQVRDLVFKPLSLACDLRPHPAVPIAIDCMGKLFTFDFWGDSISPASTPISPPKSTSGSSLDTQRDFPSTHTRSASHTDDDDETESHFASASPDLFNQVSHRYIFANNVVNVICQSFSSSNYTDEPTQLQIIKAITSAITTKNTRSALHGRVLLKAMRAIYNIFLQSKSPNVQTIAQASLVQVVQTVFSHIPESLCTSKSLLQHMKNLGFSCGEDVKHSNIYSGSGAQGDSFKTMKDPPEPIQSDELLDEMDTELDSQIEPLPCHGSLENSVASNNSDNRVDTPEAFDVIKKLRETTTSVRSSQEIVSARADSNTIGSNTEYDQHTKDAFLVFRTLCKLSIKQLPASESPTDIKSIGMRSKLLSLHMTYMILTTHTHVFFAPAPALFMWKDQELPPTLQTVSFILAVKQYLCLVFTRNIINVMPHVCDITMSIFGSLLLDLRTVLKKEILVMITEVILPYIEVKPTVSSSTYIQRVTICKSLNRTLTTRTSSGRMLVELYLNYDCDVRSGPLENIWERLISALAKIITSPGDVYIPEKLGASITSRGLFDWSKVSMPSLTTVALVSLTRDEVRELYLASGDANEIKLCVLELLVGGIMQPLISWCHDRIAAGALVVEPTSAASASSGLQQSTDSPEEFADEKHKDYSAGWSVAEIGAGYRRGVDSPTTFESQKHRKQAMVEGVKRFNYKPKKGIQFLLDSNCIAARTPWDIARFLLTAEGLNKSMIGEFLGEGDEENIAIMHAFVDEMEFTNHGFVDALRMFLQSFRLPGEAQKIDRFMLKFAERYLKGNPKKFSSADTAYVLAYSVIMLNTDQHNAQVKRRMTKADFLKNNRGIDEGKDLPALLLEQIFDEIQSNEIVMKDEVKPPTHISMDDANIDGRNLYKDKLKIDQAGIKISQKTEALFSSMMRGGDASELSSFGGSSSTQTNQTGHCEGDSIADVVFYSATKFEHVRPMFQLVWMSILMAISTPLQCSDNVEIIKTALQGFNAATHLSCIFDLVLEKRAFLSSLTKFTSLGSRSDVRVKNLEATKTLLAIALEDGNSLGEYWGSVVTCVSQLENLRLLGTEDDDDSVASKSSMDLRKDSIRSTTRQSKEDAAAAADISSQTMALSVDRIFTSSARLSGTAILEFVRALCETSWEETKSSVDRTHPRMYCLQRLVEISYYNMNRIRVEWTNIWMILGKHINNVGCHSNSTVAYFALDKLRQLAMTFLELEELPNFKFQKDFLSPFEEILHNSPDVKIKDMILVCLQQMVQAKSKSLKSGWKALFNTLSKASKETHESIVLLSFDIVRSILKNHFDLVIRNHSFGDYVHCLVGFCKNQAFPKICLQSVELLYQTILFVDKKLEAMSPGQLAFPAGGEIGDVVEHAMQVLSVPLALNPEIQVHAEQATLDDNPSIRFWFPVLFGLYEVVMTCDLEVRTRALNILFGALDEHGGNFTQDFWALTFKGVLFPIFDDLHMTRNDQSKFANREDMSVWLSTTLILALRKLVDLLSNHFDKLIFLFDDVLNILMVCMTQENETLSKIGATCLHQFIEKNAKKFNDASWDRICDRLVYLSESTMPNELFFDVTEDATSPPKRVDSVDTMSPKSTSTRQCITGRQFSKRPVKLEFQYIIVKCVLHLQVIHTLQDLISIDRNFIVYNVLHSKYLLRLADSLFQSYQFAKNFNADTELRTALFRMGFMKQPPNLLKQETLSVSGYLSVLFQMFGDQAPDRLASQDQVESRLIPIAYDILCYYSTLDPDSRKRDINAWRPVVQIVLQGIARFDGRQFERHIWKLYFPIANLVQLELAPESRSAIRTILIHGGAVFGVESRLATAAAQAKKLEAVVKPEDPSPSKGLSEPEPEPEPEPTAKLDTHTETEPVVPLCISIPIRDNSSNDIVKLDQINGVSVSKEKHIGVDT</sequence>
<feature type="compositionally biased region" description="Basic and acidic residues" evidence="7">
    <location>
        <begin position="1959"/>
        <end position="1969"/>
    </location>
</feature>
<protein>
    <recommendedName>
        <fullName evidence="8">SEC7 domain-containing protein</fullName>
    </recommendedName>
</protein>
<evidence type="ECO:0000313" key="9">
    <source>
        <dbReference type="EMBL" id="KAH6598915.1"/>
    </source>
</evidence>
<keyword evidence="4" id="KW-0963">Cytoplasm</keyword>
<dbReference type="InterPro" id="IPR015403">
    <property type="entry name" value="Mon2/Sec7/BIG1-like_HDS"/>
</dbReference>
<feature type="compositionally biased region" description="Low complexity" evidence="7">
    <location>
        <begin position="156"/>
        <end position="169"/>
    </location>
</feature>
<dbReference type="InterPro" id="IPR046455">
    <property type="entry name" value="Sec7/BIG1-like_C"/>
</dbReference>
<evidence type="ECO:0000256" key="3">
    <source>
        <dbReference type="ARBA" id="ARBA00022448"/>
    </source>
</evidence>
<dbReference type="Pfam" id="PF09324">
    <property type="entry name" value="Sec7-like_HDS"/>
    <property type="match status" value="1"/>
</dbReference>
<dbReference type="Gene3D" id="1.25.10.10">
    <property type="entry name" value="Leucine-rich Repeat Variant"/>
    <property type="match status" value="1"/>
</dbReference>
<dbReference type="SUPFAM" id="SSF48371">
    <property type="entry name" value="ARM repeat"/>
    <property type="match status" value="2"/>
</dbReference>
<dbReference type="InterPro" id="IPR000904">
    <property type="entry name" value="Sec7_dom"/>
</dbReference>
<proteinExistence type="predicted"/>
<dbReference type="InterPro" id="IPR032691">
    <property type="entry name" value="Mon2/Sec7/BIG1-like_HUS"/>
</dbReference>
<accession>A0ABQ8FIP8</accession>
<dbReference type="Gene3D" id="1.10.220.20">
    <property type="match status" value="1"/>
</dbReference>
<dbReference type="Pfam" id="PF12783">
    <property type="entry name" value="Sec7-like_HUS"/>
    <property type="match status" value="1"/>
</dbReference>
<dbReference type="Gene3D" id="1.10.1000.11">
    <property type="entry name" value="Arf Nucleotide-binding Site Opener,domain 2"/>
    <property type="match status" value="1"/>
</dbReference>
<evidence type="ECO:0000256" key="1">
    <source>
        <dbReference type="ARBA" id="ARBA00004370"/>
    </source>
</evidence>
<evidence type="ECO:0000256" key="7">
    <source>
        <dbReference type="SAM" id="MobiDB-lite"/>
    </source>
</evidence>
<dbReference type="Pfam" id="PF01369">
    <property type="entry name" value="Sec7"/>
    <property type="match status" value="1"/>
</dbReference>
<keyword evidence="10" id="KW-1185">Reference proteome</keyword>
<comment type="subcellular location">
    <subcellularLocation>
        <location evidence="2">Cytoplasm</location>
    </subcellularLocation>
    <subcellularLocation>
        <location evidence="1">Membrane</location>
    </subcellularLocation>
</comment>
<reference evidence="9 10" key="1">
    <citation type="submission" date="2021-02" db="EMBL/GenBank/DDBJ databases">
        <title>Variation within the Batrachochytrium salamandrivorans European outbreak.</title>
        <authorList>
            <person name="Kelly M."/>
            <person name="Pasmans F."/>
            <person name="Shea T.P."/>
            <person name="Munoz J.F."/>
            <person name="Carranza S."/>
            <person name="Cuomo C.A."/>
            <person name="Martel A."/>
        </authorList>
    </citation>
    <scope>NUCLEOTIDE SEQUENCE [LARGE SCALE GENOMIC DNA]</scope>
    <source>
        <strain evidence="9 10">AMFP18/2</strain>
    </source>
</reference>
<keyword evidence="5" id="KW-0653">Protein transport</keyword>
<dbReference type="SUPFAM" id="SSF48425">
    <property type="entry name" value="Sec7 domain"/>
    <property type="match status" value="1"/>
</dbReference>
<dbReference type="InterPro" id="IPR032629">
    <property type="entry name" value="DCB_dom"/>
</dbReference>
<evidence type="ECO:0000256" key="5">
    <source>
        <dbReference type="ARBA" id="ARBA00022927"/>
    </source>
</evidence>
<organism evidence="9 10">
    <name type="scientific">Batrachochytrium salamandrivorans</name>
    <dbReference type="NCBI Taxonomy" id="1357716"/>
    <lineage>
        <taxon>Eukaryota</taxon>
        <taxon>Fungi</taxon>
        <taxon>Fungi incertae sedis</taxon>
        <taxon>Chytridiomycota</taxon>
        <taxon>Chytridiomycota incertae sedis</taxon>
        <taxon>Chytridiomycetes</taxon>
        <taxon>Rhizophydiales</taxon>
        <taxon>Rhizophydiales incertae sedis</taxon>
        <taxon>Batrachochytrium</taxon>
    </lineage>
</organism>
<dbReference type="SMART" id="SM00222">
    <property type="entry name" value="Sec7"/>
    <property type="match status" value="1"/>
</dbReference>
<feature type="region of interest" description="Disordered" evidence="7">
    <location>
        <begin position="156"/>
        <end position="197"/>
    </location>
</feature>
<dbReference type="PANTHER" id="PTHR10663">
    <property type="entry name" value="GUANYL-NUCLEOTIDE EXCHANGE FACTOR"/>
    <property type="match status" value="1"/>
</dbReference>
<dbReference type="InterPro" id="IPR011989">
    <property type="entry name" value="ARM-like"/>
</dbReference>
<dbReference type="EMBL" id="JAFCIX010000093">
    <property type="protein sequence ID" value="KAH6598915.1"/>
    <property type="molecule type" value="Genomic_DNA"/>
</dbReference>
<dbReference type="PANTHER" id="PTHR10663:SF375">
    <property type="entry name" value="LD29171P"/>
    <property type="match status" value="1"/>
</dbReference>
<dbReference type="Pfam" id="PF20252">
    <property type="entry name" value="BIG2_C"/>
    <property type="match status" value="1"/>
</dbReference>
<name>A0ABQ8FIP8_9FUNG</name>
<evidence type="ECO:0000313" key="10">
    <source>
        <dbReference type="Proteomes" id="UP001648503"/>
    </source>
</evidence>
<evidence type="ECO:0000256" key="4">
    <source>
        <dbReference type="ARBA" id="ARBA00022490"/>
    </source>
</evidence>
<dbReference type="CDD" id="cd00171">
    <property type="entry name" value="Sec7"/>
    <property type="match status" value="1"/>
</dbReference>
<dbReference type="Proteomes" id="UP001648503">
    <property type="component" value="Unassembled WGS sequence"/>
</dbReference>